<protein>
    <submittedName>
        <fullName evidence="2">Uncharacterized protein</fullName>
    </submittedName>
</protein>
<dbReference type="Proteomes" id="UP000006552">
    <property type="component" value="Chromosome"/>
</dbReference>
<name>Q5NZ19_AROAE</name>
<gene>
    <name evidence="2" type="ORF">ebA6245</name>
</gene>
<proteinExistence type="predicted"/>
<evidence type="ECO:0000256" key="1">
    <source>
        <dbReference type="SAM" id="MobiDB-lite"/>
    </source>
</evidence>
<dbReference type="HOGENOM" id="CLU_1861058_0_0_4"/>
<dbReference type="STRING" id="76114.ebA6245"/>
<dbReference type="EMBL" id="CR555306">
    <property type="protein sequence ID" value="CAI09695.1"/>
    <property type="molecule type" value="Genomic_DNA"/>
</dbReference>
<evidence type="ECO:0000313" key="2">
    <source>
        <dbReference type="EMBL" id="CAI09695.1"/>
    </source>
</evidence>
<sequence>MIDLDLVAVLVGAVQLIAVAFRDLELLERVAGVDELSQHRRLRHPARFRGVGTGRSGDGGGADQQGGHGDDEMAGFHGCSPSVSFHAELAWNAFCANTHESKLNAPGREYRCTPDALPLSLVIVSLGAPQGVRLRLT</sequence>
<feature type="compositionally biased region" description="Gly residues" evidence="1">
    <location>
        <begin position="51"/>
        <end position="67"/>
    </location>
</feature>
<accession>Q5NZ19</accession>
<feature type="region of interest" description="Disordered" evidence="1">
    <location>
        <begin position="48"/>
        <end position="72"/>
    </location>
</feature>
<keyword evidence="3" id="KW-1185">Reference proteome</keyword>
<dbReference type="AlphaFoldDB" id="Q5NZ19"/>
<organism evidence="2 3">
    <name type="scientific">Aromatoleum aromaticum (strain DSM 19018 / LMG 30748 / EbN1)</name>
    <name type="common">Azoarcus sp. (strain EbN1)</name>
    <dbReference type="NCBI Taxonomy" id="76114"/>
    <lineage>
        <taxon>Bacteria</taxon>
        <taxon>Pseudomonadati</taxon>
        <taxon>Pseudomonadota</taxon>
        <taxon>Betaproteobacteria</taxon>
        <taxon>Rhodocyclales</taxon>
        <taxon>Rhodocyclaceae</taxon>
        <taxon>Aromatoleum</taxon>
    </lineage>
</organism>
<evidence type="ECO:0000313" key="3">
    <source>
        <dbReference type="Proteomes" id="UP000006552"/>
    </source>
</evidence>
<dbReference type="KEGG" id="eba:ebA6245"/>
<reference evidence="2 3" key="1">
    <citation type="journal article" date="2005" name="Arch. Microbiol.">
        <title>The genome sequence of an anaerobic aromatic-degrading denitrifying bacterium, strain EbN1.</title>
        <authorList>
            <person name="Rabus R."/>
            <person name="Kube M."/>
            <person name="Heider J."/>
            <person name="Beck A."/>
            <person name="Heitmann K."/>
            <person name="Widdel F."/>
            <person name="Reinhardt R."/>
        </authorList>
    </citation>
    <scope>NUCLEOTIDE SEQUENCE [LARGE SCALE GENOMIC DNA]</scope>
    <source>
        <strain evidence="2 3">EbN1</strain>
    </source>
</reference>